<sequence length="318" mass="38846">MKKKWIYDFHKILINHKDMSDYERFFISYKKYIKENKNEHFEISKVLISALYKFKKVFLLSMTYRLIFSLEVDIKIDTEFLIKHFRCKKLRSCLFPVFKMINYELPEKKIVKMLYDVKYEDINFFKYISNKKSLLENFLVLEDEKYIRKQLLVILHTKYYFNMNYYIKFLGDTNKHMGFLVYEILTFMILTNNDNMNILNDNINIVNKDQVYIKLNNKIEIKSIDNFLIYFLCFMKNKQEIYEMIKNNKIENIEKILKNEYLITDSKLGNIKNIKLYSTDIKNNVNNFKNLIFEEIDEDYEFLFSGSNYKNISDCVEF</sequence>
<dbReference type="GeneID" id="90540055"/>
<accession>A0AAX4J8Q4</accession>
<dbReference type="AlphaFoldDB" id="A0AAX4J8Q4"/>
<keyword evidence="2" id="KW-1185">Reference proteome</keyword>
<name>A0AAX4J8Q4_9MICR</name>
<evidence type="ECO:0000313" key="1">
    <source>
        <dbReference type="EMBL" id="WUR02252.1"/>
    </source>
</evidence>
<dbReference type="KEGG" id="vnx:VNE69_01191"/>
<gene>
    <name evidence="1" type="ORF">VNE69_01191</name>
</gene>
<evidence type="ECO:0000313" key="2">
    <source>
        <dbReference type="Proteomes" id="UP001334084"/>
    </source>
</evidence>
<dbReference type="Proteomes" id="UP001334084">
    <property type="component" value="Chromosome 1"/>
</dbReference>
<protein>
    <submittedName>
        <fullName evidence="1">Uncharacterized protein</fullName>
    </submittedName>
</protein>
<organism evidence="1 2">
    <name type="scientific">Vairimorpha necatrix</name>
    <dbReference type="NCBI Taxonomy" id="6039"/>
    <lineage>
        <taxon>Eukaryota</taxon>
        <taxon>Fungi</taxon>
        <taxon>Fungi incertae sedis</taxon>
        <taxon>Microsporidia</taxon>
        <taxon>Nosematidae</taxon>
        <taxon>Vairimorpha</taxon>
    </lineage>
</organism>
<proteinExistence type="predicted"/>
<dbReference type="RefSeq" id="XP_065328397.1">
    <property type="nucleotide sequence ID" value="XM_065472325.1"/>
</dbReference>
<dbReference type="EMBL" id="CP142726">
    <property type="protein sequence ID" value="WUR02252.1"/>
    <property type="molecule type" value="Genomic_DNA"/>
</dbReference>
<reference evidence="1" key="1">
    <citation type="journal article" date="2024" name="BMC Genomics">
        <title>Functional annotation of a divergent genome using sequence and structure-based similarity.</title>
        <authorList>
            <person name="Svedberg D."/>
            <person name="Winiger R.R."/>
            <person name="Berg A."/>
            <person name="Sharma H."/>
            <person name="Tellgren-Roth C."/>
            <person name="Debrunner-Vossbrinck B.A."/>
            <person name="Vossbrinck C.R."/>
            <person name="Barandun J."/>
        </authorList>
    </citation>
    <scope>NUCLEOTIDE SEQUENCE</scope>
    <source>
        <strain evidence="1">Illinois isolate</strain>
    </source>
</reference>